<dbReference type="InterPro" id="IPR015403">
    <property type="entry name" value="Mon2/Sec7/BIG1-like_HDS"/>
</dbReference>
<evidence type="ECO:0000313" key="5">
    <source>
        <dbReference type="Proteomes" id="UP000179807"/>
    </source>
</evidence>
<dbReference type="Proteomes" id="UP000179807">
    <property type="component" value="Unassembled WGS sequence"/>
</dbReference>
<evidence type="ECO:0000256" key="2">
    <source>
        <dbReference type="ARBA" id="ARBA00022490"/>
    </source>
</evidence>
<dbReference type="GeneID" id="94828756"/>
<dbReference type="OrthoDB" id="18431at2759"/>
<name>A0A1J4JS50_9EUKA</name>
<dbReference type="InterPro" id="IPR032691">
    <property type="entry name" value="Mon2/Sec7/BIG1-like_HUS"/>
</dbReference>
<dbReference type="PANTHER" id="PTHR10663">
    <property type="entry name" value="GUANYL-NUCLEOTIDE EXCHANGE FACTOR"/>
    <property type="match status" value="1"/>
</dbReference>
<keyword evidence="2" id="KW-0963">Cytoplasm</keyword>
<dbReference type="Gene3D" id="1.10.220.20">
    <property type="match status" value="1"/>
</dbReference>
<dbReference type="InterPro" id="IPR035999">
    <property type="entry name" value="Sec7_dom_sf"/>
</dbReference>
<dbReference type="InterPro" id="IPR023394">
    <property type="entry name" value="Sec7_C_sf"/>
</dbReference>
<gene>
    <name evidence="4" type="ORF">TRFO_08021</name>
</gene>
<comment type="caution">
    <text evidence="4">The sequence shown here is derived from an EMBL/GenBank/DDBJ whole genome shotgun (WGS) entry which is preliminary data.</text>
</comment>
<proteinExistence type="predicted"/>
<dbReference type="SMART" id="SM00222">
    <property type="entry name" value="Sec7"/>
    <property type="match status" value="1"/>
</dbReference>
<dbReference type="VEuPathDB" id="TrichDB:TRFO_08021"/>
<dbReference type="InterPro" id="IPR000904">
    <property type="entry name" value="Sec7_dom"/>
</dbReference>
<dbReference type="Pfam" id="PF09324">
    <property type="entry name" value="Sec7-like_HDS"/>
    <property type="match status" value="1"/>
</dbReference>
<dbReference type="GO" id="GO:0005085">
    <property type="term" value="F:guanyl-nucleotide exchange factor activity"/>
    <property type="evidence" value="ECO:0007669"/>
    <property type="project" value="InterPro"/>
</dbReference>
<dbReference type="GO" id="GO:0032012">
    <property type="term" value="P:regulation of ARF protein signal transduction"/>
    <property type="evidence" value="ECO:0007669"/>
    <property type="project" value="InterPro"/>
</dbReference>
<dbReference type="Gene3D" id="1.10.1000.11">
    <property type="entry name" value="Arf Nucleotide-binding Site Opener,domain 2"/>
    <property type="match status" value="1"/>
</dbReference>
<dbReference type="SUPFAM" id="SSF48371">
    <property type="entry name" value="ARM repeat"/>
    <property type="match status" value="1"/>
</dbReference>
<evidence type="ECO:0000256" key="1">
    <source>
        <dbReference type="ARBA" id="ARBA00004496"/>
    </source>
</evidence>
<protein>
    <recommendedName>
        <fullName evidence="3">SEC7 domain-containing protein</fullName>
    </recommendedName>
</protein>
<accession>A0A1J4JS50</accession>
<evidence type="ECO:0000313" key="4">
    <source>
        <dbReference type="EMBL" id="OHT00348.1"/>
    </source>
</evidence>
<dbReference type="Pfam" id="PF01369">
    <property type="entry name" value="Sec7"/>
    <property type="match status" value="1"/>
</dbReference>
<dbReference type="GO" id="GO:0005737">
    <property type="term" value="C:cytoplasm"/>
    <property type="evidence" value="ECO:0007669"/>
    <property type="project" value="UniProtKB-SubCell"/>
</dbReference>
<dbReference type="PANTHER" id="PTHR10663:SF375">
    <property type="entry name" value="LD29171P"/>
    <property type="match status" value="1"/>
</dbReference>
<feature type="domain" description="SEC7" evidence="3">
    <location>
        <begin position="461"/>
        <end position="632"/>
    </location>
</feature>
<dbReference type="InterPro" id="IPR016024">
    <property type="entry name" value="ARM-type_fold"/>
</dbReference>
<evidence type="ECO:0000259" key="3">
    <source>
        <dbReference type="PROSITE" id="PS50190"/>
    </source>
</evidence>
<organism evidence="4 5">
    <name type="scientific">Tritrichomonas foetus</name>
    <dbReference type="NCBI Taxonomy" id="1144522"/>
    <lineage>
        <taxon>Eukaryota</taxon>
        <taxon>Metamonada</taxon>
        <taxon>Parabasalia</taxon>
        <taxon>Tritrichomonadida</taxon>
        <taxon>Tritrichomonadidae</taxon>
        <taxon>Tritrichomonas</taxon>
    </lineage>
</organism>
<comment type="subcellular location">
    <subcellularLocation>
        <location evidence="1">Cytoplasm</location>
    </subcellularLocation>
</comment>
<sequence length="1341" mass="154040">MADDTLPKLIFDTLHEVKRLCKGEIHQSILDKTNNSIELLNKMIEDQNFETYQIAANPFFDAMSTDPKVFQLPILKCFHLIFIHSKPDNYPHRQFSQFIINATSFTVFENDEIDLLAAQICHSCISSISGSLYIHGPSLRKTFEIIFTAYSCSKNPEIQEQIKSLIEDLICLIVDRYSKPPSLPQTTKIDDFATQLSKCLIANTIIIRNYMGSQLADGFYSFDISDVDLYVVLSFFCKAVENTEYGLYSQSLAVIFLCFILKMKSDFFKKSPAFKMLLNKYFPSALIYALFHRHNLFTKPAIELLMILYKDFRKLFSSQFSSVLMKGLYISLDSPNNLAFQKGIDIVLELIKETSFFPDMFANFDSNIYFPNVFQLITESICANSFPKQKFQKIANNTLKEILQMMIKFLTESNKKETFTQRKENTINDNEIEMNGNNKAIINFESKVSYTDNFVSWCADLRKGVEFFNKSPEKGIRYLINKKIIENKPESISQFLFKCEKLNKNQIGMFLTESSNIEYLNLFMRFYDFNSARSFDDVLRIFLSHISMPKTESKIKFLLNEFGKIYLQFFKQSDFLSEEAVVSFADKLLSVFHGNSKLPSIDHFIMNMKGVNNGNDLPIEFLKAIFNNITTSPIILAPLKNSNELGLRQPKVDWYIFKCNQQISLSKITSPEKLDMFHHFECNNKLSDKQNINVIRAMFESIWGSIHGALIMNIESSNDIEEFLDELKLCIKIAARCGANDTLKLLMSSLATFGGLRTMTNSKMTQKNYLCFQNLIDVSISDGDFLAAAWQIVIEQISLLDKKKPIETSNLFESIDSLLNLSSGFALESVIEMIKSVCQMSKIELKENPPRVFMIEKLVLMTQYSMKRPNEQWIKLWEIAGNYLCQIAASSDVKTSKMGTNHLRYLASKFLLKDELSTDTFQAHFMLSFLNAFQDQCLDKSRIYLLECLDSLIREMSPSLKSGWFMIFQILTIATSEPVTQNIAFKILTQLVCNRIVVESPQYVTHLISFIATFTKNANSFTPIPFFDKVSKSIFDKKSWIVLFESIERCSQCSKIDVKIAAQDSYLRNLVELAERKFDDKEYEEVWETAIVKTFEKFSFVELDKFIVKLNESFIEKFVFSIGDNIKHVIKILIFSVFTGNEKTSKISIQILLNLVSNNINPTIQTFVISILLETAEKVSNLSLNNARSYVSILHQFAQIFQAKREFINIFSTVSKFALKYSNADAVKRNVICALAREALLNELEGCEEIGPDEKVMTMNETFQIYLHSGFAQSVENEAGSEWNRVICATLKSINKLDDETFANYFHILNESLLSMIDSSSKAIRSQLGFAIQRKLLLEQL</sequence>
<dbReference type="SUPFAM" id="SSF48425">
    <property type="entry name" value="Sec7 domain"/>
    <property type="match status" value="1"/>
</dbReference>
<dbReference type="PROSITE" id="PS50190">
    <property type="entry name" value="SEC7"/>
    <property type="match status" value="1"/>
</dbReference>
<dbReference type="EMBL" id="MLAK01000960">
    <property type="protein sequence ID" value="OHT00348.1"/>
    <property type="molecule type" value="Genomic_DNA"/>
</dbReference>
<dbReference type="Pfam" id="PF12783">
    <property type="entry name" value="Sec7-like_HUS"/>
    <property type="match status" value="1"/>
</dbReference>
<reference evidence="4" key="1">
    <citation type="submission" date="2016-10" db="EMBL/GenBank/DDBJ databases">
        <authorList>
            <person name="Benchimol M."/>
            <person name="Almeida L.G."/>
            <person name="Vasconcelos A.T."/>
            <person name="Perreira-Neves A."/>
            <person name="Rosa I.A."/>
            <person name="Tasca T."/>
            <person name="Bogo M.R."/>
            <person name="de Souza W."/>
        </authorList>
    </citation>
    <scope>NUCLEOTIDE SEQUENCE [LARGE SCALE GENOMIC DNA]</scope>
    <source>
        <strain evidence="4">K</strain>
    </source>
</reference>
<keyword evidence="5" id="KW-1185">Reference proteome</keyword>
<dbReference type="RefSeq" id="XP_068353484.1">
    <property type="nucleotide sequence ID" value="XM_068494052.1"/>
</dbReference>